<evidence type="ECO:0000313" key="5">
    <source>
        <dbReference type="Proteomes" id="UP000483672"/>
    </source>
</evidence>
<dbReference type="Pfam" id="PF00144">
    <property type="entry name" value="Beta-lactamase"/>
    <property type="match status" value="1"/>
</dbReference>
<dbReference type="PANTHER" id="PTHR22935">
    <property type="entry name" value="PENICILLIN-BINDING PROTEIN"/>
    <property type="match status" value="1"/>
</dbReference>
<dbReference type="PANTHER" id="PTHR22935:SF95">
    <property type="entry name" value="BETA-LACTAMASE-LIKE 1-RELATED"/>
    <property type="match status" value="1"/>
</dbReference>
<dbReference type="EMBL" id="WIPF01000027">
    <property type="protein sequence ID" value="KAF3225581.1"/>
    <property type="molecule type" value="Genomic_DNA"/>
</dbReference>
<name>A0A6G1LT74_ORBOL</name>
<evidence type="ECO:0000259" key="3">
    <source>
        <dbReference type="Pfam" id="PF00144"/>
    </source>
</evidence>
<evidence type="ECO:0000313" key="4">
    <source>
        <dbReference type="EMBL" id="KAF3225581.1"/>
    </source>
</evidence>
<reference evidence="4 5" key="1">
    <citation type="submission" date="2019-06" db="EMBL/GenBank/DDBJ databases">
        <authorList>
            <person name="Palmer J.M."/>
        </authorList>
    </citation>
    <scope>NUCLEOTIDE SEQUENCE [LARGE SCALE GENOMIC DNA]</scope>
    <source>
        <strain evidence="4 5">TWF191</strain>
    </source>
</reference>
<sequence>MESQPFAVEFAARRSPKIEGRKRRRGNLIFNACCAIVGFSVGVLITTYATNTSALSSESTFVKRQVSENYEGKTILASGNPSAANPKRKCAPPPPQFLLEDPRIMDHDAVKQALVHIDSILKSTLNATKDAVSLSIVHSSKGKAYEFHKGRKRLNESEPSEIINGDSIHRVLSITKLFTVLEALVLGRQAQVKRFLPELTLGSRLQDVLPEFSLGSTFKDAGDITLGELGGHRSGLSREVGKMVLTSFNDVTWPPIPGRNVLDHGEIKNDTSIQEYLKMISKRDLVWQVGETPSYSNTGFNLLGLATERYRQKLTKERKRWDEMMKDDVFDPLGMDHTFAGPIPEHLRKDIITPSASNMVDLVLPHVTDPAAGIFSTSNDLSKLLHKVLLSSNPLLISNSQRHTWLKSIHQNTDGMTSVGIPWESYRAMMPDYGTYNIHFKLGSHPAHQNQISVFPEFGYGVVALVSVGSTDEELSKGAAKADPLAISFDIHNTLAPAIWKAYNSILISDYVGTYTSRDGIDIARIVWENDLLVIKELKIKGVDMLLKADHLLWTLGGPQFKVFEAGIKLTGTGYLGNFRGAALNVCAWDNFDIVTTKTGWGVDLFVIKRLNGKMTFLYEPLQGELVKQ</sequence>
<dbReference type="SUPFAM" id="SSF56601">
    <property type="entry name" value="beta-lactamase/transpeptidase-like"/>
    <property type="match status" value="1"/>
</dbReference>
<comment type="similarity">
    <text evidence="1">Belongs to the beta-lactamase family.</text>
</comment>
<gene>
    <name evidence="4" type="ORF">TWF191_005281</name>
</gene>
<accession>A0A6G1LT74</accession>
<dbReference type="Gene3D" id="3.40.710.10">
    <property type="entry name" value="DD-peptidase/beta-lactamase superfamily"/>
    <property type="match status" value="1"/>
</dbReference>
<feature type="transmembrane region" description="Helical" evidence="2">
    <location>
        <begin position="28"/>
        <end position="49"/>
    </location>
</feature>
<dbReference type="InterPro" id="IPR051478">
    <property type="entry name" value="Beta-lactamase-like_AB/R"/>
</dbReference>
<feature type="domain" description="Beta-lactamase-related" evidence="3">
    <location>
        <begin position="155"/>
        <end position="471"/>
    </location>
</feature>
<proteinExistence type="inferred from homology"/>
<keyword evidence="2" id="KW-0472">Membrane</keyword>
<keyword evidence="2" id="KW-1133">Transmembrane helix</keyword>
<dbReference type="Proteomes" id="UP000483672">
    <property type="component" value="Unassembled WGS sequence"/>
</dbReference>
<protein>
    <recommendedName>
        <fullName evidence="3">Beta-lactamase-related domain-containing protein</fullName>
    </recommendedName>
</protein>
<evidence type="ECO:0000256" key="2">
    <source>
        <dbReference type="SAM" id="Phobius"/>
    </source>
</evidence>
<organism evidence="4 5">
    <name type="scientific">Orbilia oligospora</name>
    <name type="common">Nematode-trapping fungus</name>
    <name type="synonym">Arthrobotrys oligospora</name>
    <dbReference type="NCBI Taxonomy" id="2813651"/>
    <lineage>
        <taxon>Eukaryota</taxon>
        <taxon>Fungi</taxon>
        <taxon>Dikarya</taxon>
        <taxon>Ascomycota</taxon>
        <taxon>Pezizomycotina</taxon>
        <taxon>Orbiliomycetes</taxon>
        <taxon>Orbiliales</taxon>
        <taxon>Orbiliaceae</taxon>
        <taxon>Orbilia</taxon>
    </lineage>
</organism>
<dbReference type="AlphaFoldDB" id="A0A6G1LT74"/>
<evidence type="ECO:0000256" key="1">
    <source>
        <dbReference type="ARBA" id="ARBA00038473"/>
    </source>
</evidence>
<dbReference type="InterPro" id="IPR012338">
    <property type="entry name" value="Beta-lactam/transpept-like"/>
</dbReference>
<comment type="caution">
    <text evidence="4">The sequence shown here is derived from an EMBL/GenBank/DDBJ whole genome shotgun (WGS) entry which is preliminary data.</text>
</comment>
<dbReference type="InterPro" id="IPR001466">
    <property type="entry name" value="Beta-lactam-related"/>
</dbReference>
<keyword evidence="2" id="KW-0812">Transmembrane</keyword>